<dbReference type="InterPro" id="IPR003593">
    <property type="entry name" value="AAA+_ATPase"/>
</dbReference>
<evidence type="ECO:0000313" key="7">
    <source>
        <dbReference type="EMBL" id="TGY63514.1"/>
    </source>
</evidence>
<dbReference type="PROSITE" id="PS50893">
    <property type="entry name" value="ABC_TRANSPORTER_2"/>
    <property type="match status" value="1"/>
</dbReference>
<dbReference type="Proteomes" id="UP000310263">
    <property type="component" value="Unassembled WGS sequence"/>
</dbReference>
<accession>A0A4S2F7Y2</accession>
<dbReference type="GO" id="GO:0005524">
    <property type="term" value="F:ATP binding"/>
    <property type="evidence" value="ECO:0007669"/>
    <property type="project" value="UniProtKB-KW"/>
</dbReference>
<dbReference type="InterPro" id="IPR027417">
    <property type="entry name" value="P-loop_NTPase"/>
</dbReference>
<keyword evidence="2" id="KW-0813">Transport</keyword>
<keyword evidence="3" id="KW-0547">Nucleotide-binding</keyword>
<feature type="region of interest" description="Disordered" evidence="5">
    <location>
        <begin position="19"/>
        <end position="62"/>
    </location>
</feature>
<organism evidence="7 8">
    <name type="scientific">Muricaecibacterium torontonense</name>
    <dbReference type="NCBI Taxonomy" id="3032871"/>
    <lineage>
        <taxon>Bacteria</taxon>
        <taxon>Bacillati</taxon>
        <taxon>Actinomycetota</taxon>
        <taxon>Coriobacteriia</taxon>
        <taxon>Coriobacteriales</taxon>
        <taxon>Atopobiaceae</taxon>
        <taxon>Muricaecibacterium</taxon>
    </lineage>
</organism>
<name>A0A4S2F7Y2_9ACTN</name>
<dbReference type="OrthoDB" id="6198786at2"/>
<evidence type="ECO:0000313" key="8">
    <source>
        <dbReference type="Proteomes" id="UP000310263"/>
    </source>
</evidence>
<evidence type="ECO:0000256" key="1">
    <source>
        <dbReference type="ARBA" id="ARBA00005417"/>
    </source>
</evidence>
<dbReference type="SUPFAM" id="SSF52540">
    <property type="entry name" value="P-loop containing nucleoside triphosphate hydrolases"/>
    <property type="match status" value="1"/>
</dbReference>
<evidence type="ECO:0000256" key="2">
    <source>
        <dbReference type="ARBA" id="ARBA00022448"/>
    </source>
</evidence>
<dbReference type="AlphaFoldDB" id="A0A4S2F7Y2"/>
<evidence type="ECO:0000259" key="6">
    <source>
        <dbReference type="PROSITE" id="PS50893"/>
    </source>
</evidence>
<dbReference type="SMART" id="SM00382">
    <property type="entry name" value="AAA"/>
    <property type="match status" value="1"/>
</dbReference>
<proteinExistence type="inferred from homology"/>
<gene>
    <name evidence="7" type="ORF">E5334_01880</name>
</gene>
<dbReference type="Gene3D" id="3.40.50.300">
    <property type="entry name" value="P-loop containing nucleotide triphosphate hydrolases"/>
    <property type="match status" value="1"/>
</dbReference>
<evidence type="ECO:0000256" key="4">
    <source>
        <dbReference type="ARBA" id="ARBA00022840"/>
    </source>
</evidence>
<sequence>MALPGLCLRASASAAMARHSSAGGGGGGFSARAKGPTGTMPHEFRSKGAGEHRGDNHRSLAAHDGSLRGGVLPAWAGCGIWGSGISGSVRPGSAGTGSHRSPSAGASCCVIADPMRLLRVVGTAGVVPGRKAASGDSDRLPADLGAFRSQCAGRGGLGLESGGLFRSLAYRRRTCLFQRRSPCPRAGSVLGARIAGFRTLVLGCCNSFSGRKPCRTLHKGLGGAMYEVHDLVLGFARKRLLEHASLTLEPGRVTGLIAPNGFGKTTLLRWLAGNRSLGQASRRMLDGHKEPKPQAIRSKVFYMPGDGSLLNPQLSGRDHLQTAAQLWKSSADIAQVVTQCSMEPYIEWAVRRLSQGMAQQLALACAYVAQPKYLLLDEPMNALDPTHAESNGHYLRALARRGSAVLFSSHILDNVTAVCDSVLTMEGRRLTEHENTRSRGFAAELYRRTYQTVNDAPGSAASRQPPR</sequence>
<comment type="caution">
    <text evidence="7">The sequence shown here is derived from an EMBL/GenBank/DDBJ whole genome shotgun (WGS) entry which is preliminary data.</text>
</comment>
<keyword evidence="4 7" id="KW-0067">ATP-binding</keyword>
<comment type="similarity">
    <text evidence="1">Belongs to the ABC transporter superfamily.</text>
</comment>
<dbReference type="Pfam" id="PF00005">
    <property type="entry name" value="ABC_tran"/>
    <property type="match status" value="1"/>
</dbReference>
<feature type="domain" description="ABC transporter" evidence="6">
    <location>
        <begin position="226"/>
        <end position="452"/>
    </location>
</feature>
<dbReference type="PANTHER" id="PTHR43335">
    <property type="entry name" value="ABC TRANSPORTER, ATP-BINDING PROTEIN"/>
    <property type="match status" value="1"/>
</dbReference>
<reference evidence="7 8" key="1">
    <citation type="submission" date="2019-04" db="EMBL/GenBank/DDBJ databases">
        <title>Microbes associate with the intestines of laboratory mice.</title>
        <authorList>
            <person name="Navarre W."/>
            <person name="Wong E."/>
            <person name="Huang K."/>
            <person name="Tropini C."/>
            <person name="Ng K."/>
            <person name="Yu B."/>
        </authorList>
    </citation>
    <scope>NUCLEOTIDE SEQUENCE [LARGE SCALE GENOMIC DNA]</scope>
    <source>
        <strain evidence="7 8">NM07_P-09</strain>
    </source>
</reference>
<protein>
    <submittedName>
        <fullName evidence="7">ABC transporter ATP-binding protein</fullName>
    </submittedName>
</protein>
<dbReference type="GO" id="GO:0016887">
    <property type="term" value="F:ATP hydrolysis activity"/>
    <property type="evidence" value="ECO:0007669"/>
    <property type="project" value="InterPro"/>
</dbReference>
<dbReference type="EMBL" id="SRYE01000001">
    <property type="protein sequence ID" value="TGY63514.1"/>
    <property type="molecule type" value="Genomic_DNA"/>
</dbReference>
<dbReference type="InterPro" id="IPR003439">
    <property type="entry name" value="ABC_transporter-like_ATP-bd"/>
</dbReference>
<dbReference type="CDD" id="cd03230">
    <property type="entry name" value="ABC_DR_subfamily_A"/>
    <property type="match status" value="1"/>
</dbReference>
<evidence type="ECO:0000256" key="3">
    <source>
        <dbReference type="ARBA" id="ARBA00022741"/>
    </source>
</evidence>
<feature type="compositionally biased region" description="Basic and acidic residues" evidence="5">
    <location>
        <begin position="42"/>
        <end position="58"/>
    </location>
</feature>
<evidence type="ECO:0000256" key="5">
    <source>
        <dbReference type="SAM" id="MobiDB-lite"/>
    </source>
</evidence>
<keyword evidence="8" id="KW-1185">Reference proteome</keyword>